<keyword evidence="4" id="KW-1185">Reference proteome</keyword>
<dbReference type="AlphaFoldDB" id="A0A845B138"/>
<keyword evidence="2" id="KW-0732">Signal</keyword>
<comment type="caution">
    <text evidence="3">The sequence shown here is derived from an EMBL/GenBank/DDBJ whole genome shotgun (WGS) entry which is preliminary data.</text>
</comment>
<gene>
    <name evidence="3" type="ORF">GRI65_02795</name>
</gene>
<dbReference type="InterPro" id="IPR008309">
    <property type="entry name" value="YdbL"/>
</dbReference>
<protein>
    <submittedName>
        <fullName evidence="3">DUF1318 domain-containing protein</fullName>
    </submittedName>
</protein>
<proteinExistence type="predicted"/>
<feature type="region of interest" description="Disordered" evidence="1">
    <location>
        <begin position="112"/>
        <end position="139"/>
    </location>
</feature>
<feature type="chain" id="PRO_5032386917" evidence="2">
    <location>
        <begin position="37"/>
        <end position="139"/>
    </location>
</feature>
<evidence type="ECO:0000313" key="3">
    <source>
        <dbReference type="EMBL" id="MXP43382.1"/>
    </source>
</evidence>
<feature type="signal peptide" evidence="2">
    <location>
        <begin position="1"/>
        <end position="36"/>
    </location>
</feature>
<evidence type="ECO:0000256" key="2">
    <source>
        <dbReference type="SAM" id="SignalP"/>
    </source>
</evidence>
<dbReference type="Proteomes" id="UP000431922">
    <property type="component" value="Unassembled WGS sequence"/>
</dbReference>
<accession>A0A845B138</accession>
<reference evidence="3 4" key="1">
    <citation type="submission" date="2019-12" db="EMBL/GenBank/DDBJ databases">
        <title>Genomic-based taxomic classification of the family Erythrobacteraceae.</title>
        <authorList>
            <person name="Xu L."/>
        </authorList>
    </citation>
    <scope>NUCLEOTIDE SEQUENCE [LARGE SCALE GENOMIC DNA]</scope>
    <source>
        <strain evidence="3 4">KCTC 42453</strain>
    </source>
</reference>
<sequence length="139" mass="14790">MNSNNPLRRFNALRRFALGFAAASLAVGGLAGAAYAQRDPAYEQARSSGKVGEKMDGYLGIVGSAAPDLQRLVNDINIKRRAVYAEKAQAANATLEEYALTAGCLAIARTSPGEKYQAPDGSWQTRTSSPPLRDSRCPA</sequence>
<evidence type="ECO:0000313" key="4">
    <source>
        <dbReference type="Proteomes" id="UP000431922"/>
    </source>
</evidence>
<dbReference type="RefSeq" id="WP_160754993.1">
    <property type="nucleotide sequence ID" value="NZ_WTYL01000001.1"/>
</dbReference>
<organism evidence="3 4">
    <name type="scientific">Allopontixanthobacter sediminis</name>
    <dbReference type="NCBI Taxonomy" id="1689985"/>
    <lineage>
        <taxon>Bacteria</taxon>
        <taxon>Pseudomonadati</taxon>
        <taxon>Pseudomonadota</taxon>
        <taxon>Alphaproteobacteria</taxon>
        <taxon>Sphingomonadales</taxon>
        <taxon>Erythrobacteraceae</taxon>
        <taxon>Allopontixanthobacter</taxon>
    </lineage>
</organism>
<dbReference type="Pfam" id="PF07027">
    <property type="entry name" value="DUF1318"/>
    <property type="match status" value="1"/>
</dbReference>
<name>A0A845B138_9SPHN</name>
<dbReference type="EMBL" id="WTYL01000001">
    <property type="protein sequence ID" value="MXP43382.1"/>
    <property type="molecule type" value="Genomic_DNA"/>
</dbReference>
<dbReference type="OrthoDB" id="7474881at2"/>
<evidence type="ECO:0000256" key="1">
    <source>
        <dbReference type="SAM" id="MobiDB-lite"/>
    </source>
</evidence>